<organism evidence="3 4">
    <name type="scientific">Halomonas daqiaonensis</name>
    <dbReference type="NCBI Taxonomy" id="650850"/>
    <lineage>
        <taxon>Bacteria</taxon>
        <taxon>Pseudomonadati</taxon>
        <taxon>Pseudomonadota</taxon>
        <taxon>Gammaproteobacteria</taxon>
        <taxon>Oceanospirillales</taxon>
        <taxon>Halomonadaceae</taxon>
        <taxon>Halomonas</taxon>
    </lineage>
</organism>
<reference evidence="4" key="1">
    <citation type="submission" date="2016-10" db="EMBL/GenBank/DDBJ databases">
        <authorList>
            <person name="Varghese N."/>
            <person name="Submissions S."/>
        </authorList>
    </citation>
    <scope>NUCLEOTIDE SEQUENCE [LARGE SCALE GENOMIC DNA]</scope>
    <source>
        <strain evidence="4">CGMCC 1.9150</strain>
    </source>
</reference>
<gene>
    <name evidence="3" type="ORF">SAMN04488129_11512</name>
</gene>
<dbReference type="EMBL" id="FOBC01000015">
    <property type="protein sequence ID" value="SEL73480.1"/>
    <property type="molecule type" value="Genomic_DNA"/>
</dbReference>
<dbReference type="InterPro" id="IPR050330">
    <property type="entry name" value="Bact_OuterMem_StrucFunc"/>
</dbReference>
<dbReference type="STRING" id="650850.SAMN04488129_11512"/>
<evidence type="ECO:0000259" key="2">
    <source>
        <dbReference type="PROSITE" id="PS51123"/>
    </source>
</evidence>
<protein>
    <submittedName>
        <fullName evidence="3">Chemotaxis protein MotB</fullName>
    </submittedName>
</protein>
<dbReference type="SUPFAM" id="SSF103088">
    <property type="entry name" value="OmpA-like"/>
    <property type="match status" value="1"/>
</dbReference>
<dbReference type="Gene3D" id="3.30.1330.60">
    <property type="entry name" value="OmpA-like domain"/>
    <property type="match status" value="1"/>
</dbReference>
<dbReference type="GO" id="GO:0016020">
    <property type="term" value="C:membrane"/>
    <property type="evidence" value="ECO:0007669"/>
    <property type="project" value="UniProtKB-UniRule"/>
</dbReference>
<evidence type="ECO:0000256" key="1">
    <source>
        <dbReference type="PROSITE-ProRule" id="PRU00473"/>
    </source>
</evidence>
<dbReference type="InterPro" id="IPR006665">
    <property type="entry name" value="OmpA-like"/>
</dbReference>
<dbReference type="RefSeq" id="WP_089714127.1">
    <property type="nucleotide sequence ID" value="NZ_FOBC01000015.1"/>
</dbReference>
<dbReference type="PANTHER" id="PTHR30329">
    <property type="entry name" value="STATOR ELEMENT OF FLAGELLAR MOTOR COMPLEX"/>
    <property type="match status" value="1"/>
</dbReference>
<evidence type="ECO:0000313" key="3">
    <source>
        <dbReference type="EMBL" id="SEL73480.1"/>
    </source>
</evidence>
<evidence type="ECO:0000313" key="4">
    <source>
        <dbReference type="Proteomes" id="UP000198807"/>
    </source>
</evidence>
<feature type="domain" description="OmpA-like" evidence="2">
    <location>
        <begin position="212"/>
        <end position="332"/>
    </location>
</feature>
<keyword evidence="1" id="KW-0472">Membrane</keyword>
<dbReference type="PROSITE" id="PS51123">
    <property type="entry name" value="OMPA_2"/>
    <property type="match status" value="1"/>
</dbReference>
<dbReference type="CDD" id="cd07185">
    <property type="entry name" value="OmpA_C-like"/>
    <property type="match status" value="1"/>
</dbReference>
<dbReference type="Proteomes" id="UP000198807">
    <property type="component" value="Unassembled WGS sequence"/>
</dbReference>
<keyword evidence="4" id="KW-1185">Reference proteome</keyword>
<dbReference type="OrthoDB" id="9815217at2"/>
<dbReference type="PANTHER" id="PTHR30329:SF21">
    <property type="entry name" value="LIPOPROTEIN YIAD-RELATED"/>
    <property type="match status" value="1"/>
</dbReference>
<dbReference type="AlphaFoldDB" id="A0A1H7SLE8"/>
<proteinExistence type="predicted"/>
<accession>A0A1H7SLE8</accession>
<dbReference type="Pfam" id="PF00691">
    <property type="entry name" value="OmpA"/>
    <property type="match status" value="1"/>
</dbReference>
<name>A0A1H7SLE8_9GAMM</name>
<dbReference type="InterPro" id="IPR036737">
    <property type="entry name" value="OmpA-like_sf"/>
</dbReference>
<sequence length="332" mass="36101">MIDEHRGRGRHDTLMRPLPPDEDASGWMISYMDVMTLLVASLVLIITLGELSVPSGAEDAAAEPQAWPAVAENLGVPLPEPLRRVVTARNVIPVEHADLSPRALSPRAISVALGVAGLPTSRPSQSLELLARPSPDEALDDEPPARPEWLLSADVDLSRPIADYLLVLTDRPPSDVEEVDEAAIEGARLVSESLEDAPYLADLEGMEVSRIPEGVRLRVEDRLLFPTAEAELTEEGQQLVSGRLRELVERHSGEVAVEGHSDSRPINTERFPSNWALSSARAIAIVEALVEAGVEPSRLRAVGLADTRPLESNDTAEGRARNRRVEVVIQTR</sequence>